<sequence length="756" mass="78834">MHSTFFFSLLAGTAFAQLAETNLKTHVGSLKLSAPFNPIKEAYWTGLPHHRRTPFAVSPDGKSAYLAYLDASETGVHIQKVDPSTFAAVGDAVTVTGGKEAGGLVAHNDGFAILTNEAMPSGTTNAPPDNTPVAVLYRYTAGKQTFKTFLGGPDNVGGMGALASPDMNGDLAFSDATGMYGAYFVVTAYSGDAKGHFGDAIQYVSENGTLEQIPGASSSWGCSHNTGIAFEAADSVPFPSICSEDQGAIWLNTGGTGMDKSGVKVSNENVQNGAGNEAMGGMSGSYSGLARFIGSDSYIFSWVSRGAKDLTENEWMGAGYTHSVNRTVNRNVAIATFSDKKTIVGEQATSKLGPDGDSQVNWITTGSADCQNAHVAAFDGTSALVTWEEIAEPTCEFIAMGCKGAFTGSYFQLVKDGKKVGEPVKSMDVYVAGDMVTMADGRVCWPYVDMDWTLDGPVRSSANAKAISFACMGLSGSSKPAAPASSAPAPSKTPAPPSKAPVPTSQAVKKSTPVNEVAESTEQTPAAETPAEYAPTPAPNPIESLVPIAPIVSVITSALEAIPSLLVPDNDLPAPFESIFIPASESFFASLAPAFTESAHAEYPEATPIFEPSQPAATPVVEPTQPIASTTRTESKSQSTRVPLDATRSADAPSFPIGTGSAAYPVGSGMRPSGIAFPTGAGRPDWFHGSRPNGSFGWGRPRPSNMWPAHGYPRPTGGFHYPSKPSEAFGNAGFKASSTPCTLETRVRPTPTALMR</sequence>
<comment type="caution">
    <text evidence="3">The sequence shown here is derived from an EMBL/GenBank/DDBJ whole genome shotgun (WGS) entry which is preliminary data.</text>
</comment>
<feature type="compositionally biased region" description="Low complexity" evidence="1">
    <location>
        <begin position="480"/>
        <end position="490"/>
    </location>
</feature>
<gene>
    <name evidence="3" type="ORF">G6011_08632</name>
</gene>
<feature type="region of interest" description="Disordered" evidence="1">
    <location>
        <begin position="627"/>
        <end position="654"/>
    </location>
</feature>
<feature type="signal peptide" evidence="2">
    <location>
        <begin position="1"/>
        <end position="16"/>
    </location>
</feature>
<evidence type="ECO:0000313" key="4">
    <source>
        <dbReference type="Proteomes" id="UP001199106"/>
    </source>
</evidence>
<feature type="compositionally biased region" description="Pro residues" evidence="1">
    <location>
        <begin position="491"/>
        <end position="500"/>
    </location>
</feature>
<keyword evidence="4" id="KW-1185">Reference proteome</keyword>
<organism evidence="3 4">
    <name type="scientific">Alternaria panax</name>
    <dbReference type="NCBI Taxonomy" id="48097"/>
    <lineage>
        <taxon>Eukaryota</taxon>
        <taxon>Fungi</taxon>
        <taxon>Dikarya</taxon>
        <taxon>Ascomycota</taxon>
        <taxon>Pezizomycotina</taxon>
        <taxon>Dothideomycetes</taxon>
        <taxon>Pleosporomycetidae</taxon>
        <taxon>Pleosporales</taxon>
        <taxon>Pleosporineae</taxon>
        <taxon>Pleosporaceae</taxon>
        <taxon>Alternaria</taxon>
        <taxon>Alternaria sect. Panax</taxon>
    </lineage>
</organism>
<protein>
    <submittedName>
        <fullName evidence="3">Uncharacterized protein</fullName>
    </submittedName>
</protein>
<evidence type="ECO:0000313" key="3">
    <source>
        <dbReference type="EMBL" id="KAG9190544.1"/>
    </source>
</evidence>
<dbReference type="AlphaFoldDB" id="A0AAD4IA02"/>
<evidence type="ECO:0000256" key="1">
    <source>
        <dbReference type="SAM" id="MobiDB-lite"/>
    </source>
</evidence>
<feature type="compositionally biased region" description="Polar residues" evidence="1">
    <location>
        <begin position="627"/>
        <end position="641"/>
    </location>
</feature>
<name>A0AAD4IA02_9PLEO</name>
<feature type="compositionally biased region" description="Low complexity" evidence="1">
    <location>
        <begin position="518"/>
        <end position="535"/>
    </location>
</feature>
<dbReference type="Proteomes" id="UP001199106">
    <property type="component" value="Unassembled WGS sequence"/>
</dbReference>
<dbReference type="EMBL" id="JAANER010000004">
    <property type="protein sequence ID" value="KAG9190544.1"/>
    <property type="molecule type" value="Genomic_DNA"/>
</dbReference>
<keyword evidence="2" id="KW-0732">Signal</keyword>
<feature type="region of interest" description="Disordered" evidence="1">
    <location>
        <begin position="480"/>
        <end position="538"/>
    </location>
</feature>
<proteinExistence type="predicted"/>
<feature type="chain" id="PRO_5041928508" evidence="2">
    <location>
        <begin position="17"/>
        <end position="756"/>
    </location>
</feature>
<reference evidence="3" key="1">
    <citation type="submission" date="2021-07" db="EMBL/GenBank/DDBJ databases">
        <title>Genome Resource of American Ginseng Black Spot Pathogen Alternaria panax.</title>
        <authorList>
            <person name="Qiu C."/>
            <person name="Wang W."/>
            <person name="Liu Z."/>
        </authorList>
    </citation>
    <scope>NUCLEOTIDE SEQUENCE</scope>
    <source>
        <strain evidence="3">BNCC115425</strain>
    </source>
</reference>
<accession>A0AAD4IA02</accession>
<evidence type="ECO:0000256" key="2">
    <source>
        <dbReference type="SAM" id="SignalP"/>
    </source>
</evidence>